<dbReference type="Proteomes" id="UP001172743">
    <property type="component" value="Unassembled WGS sequence"/>
</dbReference>
<dbReference type="RefSeq" id="WP_301137258.1">
    <property type="nucleotide sequence ID" value="NZ_JAUHTQ010000003.1"/>
</dbReference>
<dbReference type="EMBL" id="JAUHTQ010000003">
    <property type="protein sequence ID" value="MDN4492999.1"/>
    <property type="molecule type" value="Genomic_DNA"/>
</dbReference>
<accession>A0ABT8GNL9</accession>
<name>A0ABT8GNL9_9BACL</name>
<protein>
    <submittedName>
        <fullName evidence="1">Uncharacterized protein</fullName>
    </submittedName>
</protein>
<evidence type="ECO:0000313" key="2">
    <source>
        <dbReference type="Proteomes" id="UP001172743"/>
    </source>
</evidence>
<proteinExistence type="predicted"/>
<gene>
    <name evidence="1" type="ORF">QYB95_05550</name>
</gene>
<evidence type="ECO:0000313" key="1">
    <source>
        <dbReference type="EMBL" id="MDN4492999.1"/>
    </source>
</evidence>
<keyword evidence="2" id="KW-1185">Reference proteome</keyword>
<reference evidence="1" key="1">
    <citation type="submission" date="2023-07" db="EMBL/GenBank/DDBJ databases">
        <title>Ureibacillus sp. isolated from freshwater well.</title>
        <authorList>
            <person name="Kirdat K."/>
            <person name="Bhatt A."/>
            <person name="Teware R."/>
            <person name="Bhavsar Y."/>
            <person name="Yadav A."/>
        </authorList>
    </citation>
    <scope>NUCLEOTIDE SEQUENCE</scope>
    <source>
        <strain evidence="1">BA0131</strain>
    </source>
</reference>
<sequence>MFTATNNDVAVSLKEGEVISISYDNTDLDSSSDDAKLILTDL</sequence>
<organism evidence="1 2">
    <name type="scientific">Ureibacillus aquaedulcis</name>
    <dbReference type="NCBI Taxonomy" id="3058421"/>
    <lineage>
        <taxon>Bacteria</taxon>
        <taxon>Bacillati</taxon>
        <taxon>Bacillota</taxon>
        <taxon>Bacilli</taxon>
        <taxon>Bacillales</taxon>
        <taxon>Caryophanaceae</taxon>
        <taxon>Ureibacillus</taxon>
    </lineage>
</organism>
<comment type="caution">
    <text evidence="1">The sequence shown here is derived from an EMBL/GenBank/DDBJ whole genome shotgun (WGS) entry which is preliminary data.</text>
</comment>